<dbReference type="Pfam" id="PF00561">
    <property type="entry name" value="Abhydrolase_1"/>
    <property type="match status" value="1"/>
</dbReference>
<dbReference type="EMBL" id="VORO01000002">
    <property type="protein sequence ID" value="TXD90790.1"/>
    <property type="molecule type" value="Genomic_DNA"/>
</dbReference>
<keyword evidence="1" id="KW-0808">Transferase</keyword>
<evidence type="ECO:0000313" key="5">
    <source>
        <dbReference type="Proteomes" id="UP000321578"/>
    </source>
</evidence>
<evidence type="ECO:0000313" key="4">
    <source>
        <dbReference type="EMBL" id="TXD90790.1"/>
    </source>
</evidence>
<protein>
    <submittedName>
        <fullName evidence="4">Alpha/beta fold hydrolase</fullName>
    </submittedName>
</protein>
<gene>
    <name evidence="4" type="ORF">ESY86_02185</name>
</gene>
<name>A0A5C6ZMX9_9FLAO</name>
<dbReference type="PANTHER" id="PTHR32268">
    <property type="entry name" value="HOMOSERINE O-ACETYLTRANSFERASE"/>
    <property type="match status" value="1"/>
</dbReference>
<accession>A0A5C6ZMX9</accession>
<dbReference type="InterPro" id="IPR000073">
    <property type="entry name" value="AB_hydrolase_1"/>
</dbReference>
<dbReference type="PIRSF" id="PIRSF000443">
    <property type="entry name" value="Homoser_Ac_trans"/>
    <property type="match status" value="1"/>
</dbReference>
<feature type="active site" evidence="2">
    <location>
        <position position="303"/>
    </location>
</feature>
<organism evidence="4 5">
    <name type="scientific">Subsaximicrobium wynnwilliamsii</name>
    <dbReference type="NCBI Taxonomy" id="291179"/>
    <lineage>
        <taxon>Bacteria</taxon>
        <taxon>Pseudomonadati</taxon>
        <taxon>Bacteroidota</taxon>
        <taxon>Flavobacteriia</taxon>
        <taxon>Flavobacteriales</taxon>
        <taxon>Flavobacteriaceae</taxon>
        <taxon>Subsaximicrobium</taxon>
    </lineage>
</organism>
<dbReference type="GO" id="GO:0004414">
    <property type="term" value="F:homoserine O-acetyltransferase activity"/>
    <property type="evidence" value="ECO:0007669"/>
    <property type="project" value="TreeGrafter"/>
</dbReference>
<dbReference type="PANTHER" id="PTHR32268:SF11">
    <property type="entry name" value="HOMOSERINE O-ACETYLTRANSFERASE"/>
    <property type="match status" value="1"/>
</dbReference>
<dbReference type="SUPFAM" id="SSF53474">
    <property type="entry name" value="alpha/beta-Hydrolases"/>
    <property type="match status" value="1"/>
</dbReference>
<dbReference type="Proteomes" id="UP000321578">
    <property type="component" value="Unassembled WGS sequence"/>
</dbReference>
<feature type="domain" description="AB hydrolase-1" evidence="3">
    <location>
        <begin position="37"/>
        <end position="154"/>
    </location>
</feature>
<keyword evidence="4" id="KW-0378">Hydrolase</keyword>
<evidence type="ECO:0000256" key="1">
    <source>
        <dbReference type="ARBA" id="ARBA00022679"/>
    </source>
</evidence>
<feature type="active site" evidence="2">
    <location>
        <position position="270"/>
    </location>
</feature>
<dbReference type="InterPro" id="IPR008220">
    <property type="entry name" value="HAT_MetX-like"/>
</dbReference>
<dbReference type="Gene3D" id="3.40.50.1820">
    <property type="entry name" value="alpha/beta hydrolase"/>
    <property type="match status" value="1"/>
</dbReference>
<dbReference type="GO" id="GO:0009092">
    <property type="term" value="P:homoserine metabolic process"/>
    <property type="evidence" value="ECO:0007669"/>
    <property type="project" value="TreeGrafter"/>
</dbReference>
<dbReference type="OrthoDB" id="9800754at2"/>
<reference evidence="4 5" key="1">
    <citation type="submission" date="2019-08" db="EMBL/GenBank/DDBJ databases">
        <title>Genomes of Subsaximicrobium wynnwilliamsii strains.</title>
        <authorList>
            <person name="Bowman J.P."/>
        </authorList>
    </citation>
    <scope>NUCLEOTIDE SEQUENCE [LARGE SCALE GENOMIC DNA]</scope>
    <source>
        <strain evidence="4 5">2-80-2</strain>
    </source>
</reference>
<keyword evidence="5" id="KW-1185">Reference proteome</keyword>
<dbReference type="GO" id="GO:0016787">
    <property type="term" value="F:hydrolase activity"/>
    <property type="evidence" value="ECO:0007669"/>
    <property type="project" value="UniProtKB-KW"/>
</dbReference>
<dbReference type="InterPro" id="IPR029058">
    <property type="entry name" value="AB_hydrolase_fold"/>
</dbReference>
<dbReference type="GO" id="GO:0009086">
    <property type="term" value="P:methionine biosynthetic process"/>
    <property type="evidence" value="ECO:0007669"/>
    <property type="project" value="TreeGrafter"/>
</dbReference>
<evidence type="ECO:0000256" key="2">
    <source>
        <dbReference type="PIRSR" id="PIRSR000443-1"/>
    </source>
</evidence>
<sequence length="340" mass="38580">MKDLKYIELKDFTTNSGFKSNIHLSYHSFGKVLNTAPIVLVNHALTGNSTVCGNEGWWTDLIGKDKCIDTQDYTVLAFDIPGNGYDGNPSHLIENYKAFTAVDIARIFSEAIDQLQIKTLFAVIGGSVGGGIAWELAAIRPKLIEHLIPIATDWKATDWVIANCHIQDSILNNSNNPLFDARLHAMTLYRTPESFTQKFKRTEREKGFFNVESWLSHHGTVLNKRFQVSAYKLMNQILRTIDITQGDNARFLEIASKIESNIHLVTINSDLFFKSEENWNTYVELKSVKDNVSISEIKSLHGHDAFLIEFNQLAKFLKPIFKKKQQTNQFEVHVEALKTA</sequence>
<feature type="active site" description="Nucleophile" evidence="2">
    <location>
        <position position="127"/>
    </location>
</feature>
<dbReference type="AlphaFoldDB" id="A0A5C6ZMX9"/>
<comment type="caution">
    <text evidence="4">The sequence shown here is derived from an EMBL/GenBank/DDBJ whole genome shotgun (WGS) entry which is preliminary data.</text>
</comment>
<dbReference type="RefSeq" id="WP_147084892.1">
    <property type="nucleotide sequence ID" value="NZ_VORM01000001.1"/>
</dbReference>
<evidence type="ECO:0000259" key="3">
    <source>
        <dbReference type="Pfam" id="PF00561"/>
    </source>
</evidence>
<proteinExistence type="predicted"/>